<keyword evidence="4 7" id="KW-0808">Transferase</keyword>
<dbReference type="GO" id="GO:0016757">
    <property type="term" value="F:glycosyltransferase activity"/>
    <property type="evidence" value="ECO:0007669"/>
    <property type="project" value="UniProtKB-KW"/>
</dbReference>
<dbReference type="PANTHER" id="PTHR43646">
    <property type="entry name" value="GLYCOSYLTRANSFERASE"/>
    <property type="match status" value="1"/>
</dbReference>
<dbReference type="InterPro" id="IPR001173">
    <property type="entry name" value="Glyco_trans_2-like"/>
</dbReference>
<comment type="subcellular location">
    <subcellularLocation>
        <location evidence="1">Cell membrane</location>
    </subcellularLocation>
</comment>
<dbReference type="Gene3D" id="3.90.550.10">
    <property type="entry name" value="Spore Coat Polysaccharide Biosynthesis Protein SpsA, Chain A"/>
    <property type="match status" value="1"/>
</dbReference>
<gene>
    <name evidence="7" type="ORF">DFE_3057</name>
</gene>
<evidence type="ECO:0000256" key="1">
    <source>
        <dbReference type="ARBA" id="ARBA00004236"/>
    </source>
</evidence>
<dbReference type="GO" id="GO:0005886">
    <property type="term" value="C:plasma membrane"/>
    <property type="evidence" value="ECO:0007669"/>
    <property type="project" value="UniProtKB-SubCell"/>
</dbReference>
<dbReference type="InterPro" id="IPR029044">
    <property type="entry name" value="Nucleotide-diphossugar_trans"/>
</dbReference>
<name>A0A2Z6B2U3_9BACT</name>
<dbReference type="CDD" id="cd02522">
    <property type="entry name" value="GT_2_like_a"/>
    <property type="match status" value="1"/>
</dbReference>
<dbReference type="RefSeq" id="WP_126380799.1">
    <property type="nucleotide sequence ID" value="NZ_AP017378.1"/>
</dbReference>
<dbReference type="EMBL" id="AP017378">
    <property type="protein sequence ID" value="BBD09783.1"/>
    <property type="molecule type" value="Genomic_DNA"/>
</dbReference>
<proteinExistence type="predicted"/>
<dbReference type="KEGG" id="dfl:DFE_3057"/>
<keyword evidence="3" id="KW-0328">Glycosyltransferase</keyword>
<evidence type="ECO:0000256" key="2">
    <source>
        <dbReference type="ARBA" id="ARBA00022475"/>
    </source>
</evidence>
<protein>
    <submittedName>
        <fullName evidence="7">Glycosyl transferase family 2</fullName>
    </submittedName>
</protein>
<keyword evidence="8" id="KW-1185">Reference proteome</keyword>
<dbReference type="InterPro" id="IPR026461">
    <property type="entry name" value="Trfase_2_rSAM/seldom_assoc"/>
</dbReference>
<organism evidence="7 8">
    <name type="scientific">Desulfovibrio ferrophilus</name>
    <dbReference type="NCBI Taxonomy" id="241368"/>
    <lineage>
        <taxon>Bacteria</taxon>
        <taxon>Pseudomonadati</taxon>
        <taxon>Thermodesulfobacteriota</taxon>
        <taxon>Desulfovibrionia</taxon>
        <taxon>Desulfovibrionales</taxon>
        <taxon>Desulfovibrionaceae</taxon>
        <taxon>Desulfovibrio</taxon>
    </lineage>
</organism>
<evidence type="ECO:0000313" key="7">
    <source>
        <dbReference type="EMBL" id="BBD09783.1"/>
    </source>
</evidence>
<accession>A0A2Z6B2U3</accession>
<keyword evidence="2" id="KW-1003">Cell membrane</keyword>
<dbReference type="Proteomes" id="UP000269883">
    <property type="component" value="Chromosome"/>
</dbReference>
<evidence type="ECO:0000256" key="5">
    <source>
        <dbReference type="ARBA" id="ARBA00023136"/>
    </source>
</evidence>
<reference evidence="7 8" key="1">
    <citation type="journal article" date="2018" name="Sci. Adv.">
        <title>Multi-heme cytochromes provide a pathway for survival in energy-limited environments.</title>
        <authorList>
            <person name="Deng X."/>
            <person name="Dohmae N."/>
            <person name="Nealson K.H."/>
            <person name="Hashimoto K."/>
            <person name="Okamoto A."/>
        </authorList>
    </citation>
    <scope>NUCLEOTIDE SEQUENCE [LARGE SCALE GENOMIC DNA]</scope>
    <source>
        <strain evidence="7 8">IS5</strain>
    </source>
</reference>
<dbReference type="SUPFAM" id="SSF53448">
    <property type="entry name" value="Nucleotide-diphospho-sugar transferases"/>
    <property type="match status" value="1"/>
</dbReference>
<evidence type="ECO:0000256" key="4">
    <source>
        <dbReference type="ARBA" id="ARBA00022679"/>
    </source>
</evidence>
<dbReference type="NCBIfam" id="TIGR04283">
    <property type="entry name" value="glyco_like_mftF"/>
    <property type="match status" value="1"/>
</dbReference>
<dbReference type="AlphaFoldDB" id="A0A2Z6B2U3"/>
<evidence type="ECO:0000259" key="6">
    <source>
        <dbReference type="Pfam" id="PF00535"/>
    </source>
</evidence>
<evidence type="ECO:0000256" key="3">
    <source>
        <dbReference type="ARBA" id="ARBA00022676"/>
    </source>
</evidence>
<sequence>MDHPLISIIIPVLHEAQGINALVQQVRDLPTPGPLEVLVVDGAPEADTLAALTADAIPLSSPAGRARQMNYGAMRTRGDILLFLHADTRLPERALHLVDESLAHKAVAGAFSLGFSQKAGTGLKFIAAAANARTWLTRVPYGDQAQFFRRSYFLRRGGYAEIPLMEDIELMERIHRRGDHIALLSEAVTTSHRRWQQEGTIRCTARNLAIRTLYHFGVSPERLAHFYRFGKQ</sequence>
<evidence type="ECO:0000313" key="8">
    <source>
        <dbReference type="Proteomes" id="UP000269883"/>
    </source>
</evidence>
<dbReference type="OrthoDB" id="5291101at2"/>
<keyword evidence="5" id="KW-0472">Membrane</keyword>
<feature type="domain" description="Glycosyltransferase 2-like" evidence="6">
    <location>
        <begin position="7"/>
        <end position="99"/>
    </location>
</feature>
<dbReference type="PANTHER" id="PTHR43646:SF2">
    <property type="entry name" value="GLYCOSYLTRANSFERASE 2-LIKE DOMAIN-CONTAINING PROTEIN"/>
    <property type="match status" value="1"/>
</dbReference>
<dbReference type="Pfam" id="PF00535">
    <property type="entry name" value="Glycos_transf_2"/>
    <property type="match status" value="1"/>
</dbReference>